<name>A0A9D4GMK6_DREPO</name>
<protein>
    <submittedName>
        <fullName evidence="2">Uncharacterized protein</fullName>
    </submittedName>
</protein>
<gene>
    <name evidence="2" type="ORF">DPMN_119535</name>
</gene>
<evidence type="ECO:0000313" key="3">
    <source>
        <dbReference type="Proteomes" id="UP000828390"/>
    </source>
</evidence>
<evidence type="ECO:0000256" key="1">
    <source>
        <dbReference type="SAM" id="MobiDB-lite"/>
    </source>
</evidence>
<sequence>MWAIENQKSDYAKEVLSEVAKKIHTRNKHIRIAETSEGGWETVKQYEQNPLASDSDDESRINRVDSKALKKKKVKQAKLKKKPAVLYGHSDALRQLLEGQAGTRLAPYPLPQRPTPPSIGSFRGYSGWGPQLGPCFACGQVGHIRRTRPTTRGQQASAQARKY</sequence>
<dbReference type="EMBL" id="JAIWYP010000005">
    <property type="protein sequence ID" value="KAH3817950.1"/>
    <property type="molecule type" value="Genomic_DNA"/>
</dbReference>
<proteinExistence type="predicted"/>
<dbReference type="Proteomes" id="UP000828390">
    <property type="component" value="Unassembled WGS sequence"/>
</dbReference>
<reference evidence="2" key="1">
    <citation type="journal article" date="2019" name="bioRxiv">
        <title>The Genome of the Zebra Mussel, Dreissena polymorpha: A Resource for Invasive Species Research.</title>
        <authorList>
            <person name="McCartney M.A."/>
            <person name="Auch B."/>
            <person name="Kono T."/>
            <person name="Mallez S."/>
            <person name="Zhang Y."/>
            <person name="Obille A."/>
            <person name="Becker A."/>
            <person name="Abrahante J.E."/>
            <person name="Garbe J."/>
            <person name="Badalamenti J.P."/>
            <person name="Herman A."/>
            <person name="Mangelson H."/>
            <person name="Liachko I."/>
            <person name="Sullivan S."/>
            <person name="Sone E.D."/>
            <person name="Koren S."/>
            <person name="Silverstein K.A.T."/>
            <person name="Beckman K.B."/>
            <person name="Gohl D.M."/>
        </authorList>
    </citation>
    <scope>NUCLEOTIDE SEQUENCE</scope>
    <source>
        <strain evidence="2">Duluth1</strain>
        <tissue evidence="2">Whole animal</tissue>
    </source>
</reference>
<feature type="compositionally biased region" description="Pro residues" evidence="1">
    <location>
        <begin position="108"/>
        <end position="117"/>
    </location>
</feature>
<dbReference type="AlphaFoldDB" id="A0A9D4GMK6"/>
<accession>A0A9D4GMK6</accession>
<feature type="region of interest" description="Disordered" evidence="1">
    <location>
        <begin position="104"/>
        <end position="124"/>
    </location>
</feature>
<comment type="caution">
    <text evidence="2">The sequence shown here is derived from an EMBL/GenBank/DDBJ whole genome shotgun (WGS) entry which is preliminary data.</text>
</comment>
<reference evidence="2" key="2">
    <citation type="submission" date="2020-11" db="EMBL/GenBank/DDBJ databases">
        <authorList>
            <person name="McCartney M.A."/>
            <person name="Auch B."/>
            <person name="Kono T."/>
            <person name="Mallez S."/>
            <person name="Becker A."/>
            <person name="Gohl D.M."/>
            <person name="Silverstein K.A.T."/>
            <person name="Koren S."/>
            <person name="Bechman K.B."/>
            <person name="Herman A."/>
            <person name="Abrahante J.E."/>
            <person name="Garbe J."/>
        </authorList>
    </citation>
    <scope>NUCLEOTIDE SEQUENCE</scope>
    <source>
        <strain evidence="2">Duluth1</strain>
        <tissue evidence="2">Whole animal</tissue>
    </source>
</reference>
<evidence type="ECO:0000313" key="2">
    <source>
        <dbReference type="EMBL" id="KAH3817950.1"/>
    </source>
</evidence>
<organism evidence="2 3">
    <name type="scientific">Dreissena polymorpha</name>
    <name type="common">Zebra mussel</name>
    <name type="synonym">Mytilus polymorpha</name>
    <dbReference type="NCBI Taxonomy" id="45954"/>
    <lineage>
        <taxon>Eukaryota</taxon>
        <taxon>Metazoa</taxon>
        <taxon>Spiralia</taxon>
        <taxon>Lophotrochozoa</taxon>
        <taxon>Mollusca</taxon>
        <taxon>Bivalvia</taxon>
        <taxon>Autobranchia</taxon>
        <taxon>Heteroconchia</taxon>
        <taxon>Euheterodonta</taxon>
        <taxon>Imparidentia</taxon>
        <taxon>Neoheterodontei</taxon>
        <taxon>Myida</taxon>
        <taxon>Dreissenoidea</taxon>
        <taxon>Dreissenidae</taxon>
        <taxon>Dreissena</taxon>
    </lineage>
</organism>
<keyword evidence="3" id="KW-1185">Reference proteome</keyword>